<reference evidence="2 3" key="1">
    <citation type="submission" date="2019-08" db="EMBL/GenBank/DDBJ databases">
        <title>Subclass B2 metallo-beta lactamase from Pseudomonas synxantha.</title>
        <authorList>
            <person name="Poirel L."/>
            <person name="Palmieri M."/>
            <person name="Masseron A."/>
            <person name="Perreten V."/>
            <person name="Nordman P."/>
        </authorList>
    </citation>
    <scope>NUCLEOTIDE SEQUENCE [LARGE SCALE GENOMIC DNA]</scope>
    <source>
        <strain evidence="2 3">MCP106</strain>
    </source>
</reference>
<keyword evidence="1" id="KW-1133">Transmembrane helix</keyword>
<dbReference type="AlphaFoldDB" id="A0A5D3G4J4"/>
<feature type="transmembrane region" description="Helical" evidence="1">
    <location>
        <begin position="39"/>
        <end position="59"/>
    </location>
</feature>
<sequence length="211" mass="23976">MKRGDVGLLFVGGVGLFMAGVVWRPVFGDYSKLKDGLECMSYLATTVAAIVAIYTLRAWKDQFRHAERFATLRAVKDAITDLHLYRGHLLTVIRFYKSIRANGGKADQGLLEDEGVKRKQFQAALSAYRKAWSSAVAFFTPEEERDFPGTPDTYMQLFLSRPLQIKKAHLQFSAIDESAEFDAVVEHYNLEAVELFRETIESIEAMIRRKI</sequence>
<name>A0A5D3G4J4_9PSED</name>
<reference evidence="2 3" key="2">
    <citation type="submission" date="2019-08" db="EMBL/GenBank/DDBJ databases">
        <authorList>
            <person name="Brilhante M."/>
            <person name="Perreten V."/>
        </authorList>
    </citation>
    <scope>NUCLEOTIDE SEQUENCE [LARGE SCALE GENOMIC DNA]</scope>
    <source>
        <strain evidence="2 3">MCP106</strain>
    </source>
</reference>
<evidence type="ECO:0000256" key="1">
    <source>
        <dbReference type="SAM" id="Phobius"/>
    </source>
</evidence>
<organism evidence="2 3">
    <name type="scientific">Pseudomonas synxantha</name>
    <dbReference type="NCBI Taxonomy" id="47883"/>
    <lineage>
        <taxon>Bacteria</taxon>
        <taxon>Pseudomonadati</taxon>
        <taxon>Pseudomonadota</taxon>
        <taxon>Gammaproteobacteria</taxon>
        <taxon>Pseudomonadales</taxon>
        <taxon>Pseudomonadaceae</taxon>
        <taxon>Pseudomonas</taxon>
    </lineage>
</organism>
<protein>
    <submittedName>
        <fullName evidence="2">Uncharacterized protein</fullName>
    </submittedName>
</protein>
<evidence type="ECO:0000313" key="2">
    <source>
        <dbReference type="EMBL" id="TYK55977.1"/>
    </source>
</evidence>
<comment type="caution">
    <text evidence="2">The sequence shown here is derived from an EMBL/GenBank/DDBJ whole genome shotgun (WGS) entry which is preliminary data.</text>
</comment>
<dbReference type="Proteomes" id="UP000324029">
    <property type="component" value="Unassembled WGS sequence"/>
</dbReference>
<keyword evidence="1" id="KW-0472">Membrane</keyword>
<dbReference type="EMBL" id="VSRO01000010">
    <property type="protein sequence ID" value="TYK55977.1"/>
    <property type="molecule type" value="Genomic_DNA"/>
</dbReference>
<dbReference type="RefSeq" id="WP_148853851.1">
    <property type="nucleotide sequence ID" value="NZ_VSRO01000010.1"/>
</dbReference>
<keyword evidence="1" id="KW-0812">Transmembrane</keyword>
<feature type="transmembrane region" description="Helical" evidence="1">
    <location>
        <begin position="7"/>
        <end position="27"/>
    </location>
</feature>
<evidence type="ECO:0000313" key="3">
    <source>
        <dbReference type="Proteomes" id="UP000324029"/>
    </source>
</evidence>
<proteinExistence type="predicted"/>
<gene>
    <name evidence="2" type="ORF">FXO26_19680</name>
</gene>
<accession>A0A5D3G4J4</accession>